<name>A0A640T8E8_STRNI</name>
<dbReference type="Gene3D" id="3.90.1570.10">
    <property type="entry name" value="tt1808, chain A"/>
    <property type="match status" value="1"/>
</dbReference>
<accession>A0A640T8E8</accession>
<evidence type="ECO:0000259" key="1">
    <source>
        <dbReference type="Pfam" id="PF05685"/>
    </source>
</evidence>
<dbReference type="AlphaFoldDB" id="A0A640T8E8"/>
<reference evidence="2 3" key="1">
    <citation type="submission" date="2019-12" db="EMBL/GenBank/DDBJ databases">
        <title>Whole genome shotgun sequence of Streptomyces libani subsp. libani NBRC 13452.</title>
        <authorList>
            <person name="Ichikawa N."/>
            <person name="Kimura A."/>
            <person name="Kitahashi Y."/>
            <person name="Komaki H."/>
            <person name="Tamura T."/>
        </authorList>
    </citation>
    <scope>NUCLEOTIDE SEQUENCE [LARGE SCALE GENOMIC DNA]</scope>
    <source>
        <strain evidence="2 3">NBRC 13452</strain>
    </source>
</reference>
<dbReference type="CDD" id="cd06260">
    <property type="entry name" value="DUF820-like"/>
    <property type="match status" value="1"/>
</dbReference>
<organism evidence="2 3">
    <name type="scientific">Streptomyces nigrescens</name>
    <dbReference type="NCBI Taxonomy" id="1920"/>
    <lineage>
        <taxon>Bacteria</taxon>
        <taxon>Bacillati</taxon>
        <taxon>Actinomycetota</taxon>
        <taxon>Actinomycetes</taxon>
        <taxon>Kitasatosporales</taxon>
        <taxon>Streptomycetaceae</taxon>
        <taxon>Streptomyces</taxon>
    </lineage>
</organism>
<dbReference type="SUPFAM" id="SSF52980">
    <property type="entry name" value="Restriction endonuclease-like"/>
    <property type="match status" value="1"/>
</dbReference>
<dbReference type="Proteomes" id="UP000429552">
    <property type="component" value="Unassembled WGS sequence"/>
</dbReference>
<comment type="caution">
    <text evidence="2">The sequence shown here is derived from an EMBL/GenBank/DDBJ whole genome shotgun (WGS) entry which is preliminary data.</text>
</comment>
<gene>
    <name evidence="2" type="ORF">Sliba_00410</name>
</gene>
<sequence>MSPTWDYETTAGTIRDHIRARPRELDCVTGSGNLDLPGSSNWYVPDIALVPAAAAKGAGALLPSDTLLVVEATSESNAETDRVVKRRRYAEYGAQLYLLVDRQERGPVRRVV</sequence>
<dbReference type="Pfam" id="PF05685">
    <property type="entry name" value="Uma2"/>
    <property type="match status" value="1"/>
</dbReference>
<evidence type="ECO:0000313" key="2">
    <source>
        <dbReference type="EMBL" id="GFE19588.1"/>
    </source>
</evidence>
<dbReference type="InterPro" id="IPR008538">
    <property type="entry name" value="Uma2"/>
</dbReference>
<protein>
    <recommendedName>
        <fullName evidence="1">Putative restriction endonuclease domain-containing protein</fullName>
    </recommendedName>
</protein>
<dbReference type="InterPro" id="IPR012296">
    <property type="entry name" value="Nuclease_put_TT1808"/>
</dbReference>
<proteinExistence type="predicted"/>
<evidence type="ECO:0000313" key="3">
    <source>
        <dbReference type="Proteomes" id="UP000429552"/>
    </source>
</evidence>
<dbReference type="EMBL" id="BLIP01000001">
    <property type="protein sequence ID" value="GFE19588.1"/>
    <property type="molecule type" value="Genomic_DNA"/>
</dbReference>
<dbReference type="InterPro" id="IPR011335">
    <property type="entry name" value="Restrct_endonuc-II-like"/>
</dbReference>
<feature type="domain" description="Putative restriction endonuclease" evidence="1">
    <location>
        <begin position="12"/>
        <end position="105"/>
    </location>
</feature>